<evidence type="ECO:0000256" key="1">
    <source>
        <dbReference type="SAM" id="Phobius"/>
    </source>
</evidence>
<sequence>MDLRFDGPSGSLGVAFAILVGLAAMGYGAYSYTQQASALDSAVEVNASVTDTGVEEYSARRDTDYGPVVTFEYAYEGETYTSSNVYPGPLPREFDTREAAREQLDGYEPGDAVTAYVPAGAPADAYLERERSNKPFVVVGVGALFLAGGVRSALQG</sequence>
<name>V4HH40_9EURY</name>
<reference evidence="3 4" key="1">
    <citation type="journal article" date="2013" name="Genome Announc.">
        <title>Draft Genome Sequence of 'Candidatus Halobonum tyrrellensis' Strain G22, Isolated from the Hypersaline Waters of Lake Tyrrell, Australia.</title>
        <authorList>
            <person name="Ugalde J.A."/>
            <person name="Narasingarao P."/>
            <person name="Kuo S."/>
            <person name="Podell S."/>
            <person name="Allen E.E."/>
        </authorList>
    </citation>
    <scope>NUCLEOTIDE SEQUENCE [LARGE SCALE GENOMIC DNA]</scope>
    <source>
        <strain evidence="3 4">G22</strain>
    </source>
</reference>
<dbReference type="AlphaFoldDB" id="V4HH40"/>
<evidence type="ECO:0000313" key="4">
    <source>
        <dbReference type="Proteomes" id="UP000017840"/>
    </source>
</evidence>
<dbReference type="InterPro" id="IPR021994">
    <property type="entry name" value="DUF3592"/>
</dbReference>
<keyword evidence="1" id="KW-0472">Membrane</keyword>
<feature type="transmembrane region" description="Helical" evidence="1">
    <location>
        <begin position="136"/>
        <end position="154"/>
    </location>
</feature>
<keyword evidence="4" id="KW-1185">Reference proteome</keyword>
<gene>
    <name evidence="3" type="ORF">K933_15610</name>
</gene>
<organism evidence="3 4">
    <name type="scientific">Candidatus Halobonum tyrrellensis G22</name>
    <dbReference type="NCBI Taxonomy" id="1324957"/>
    <lineage>
        <taxon>Archaea</taxon>
        <taxon>Methanobacteriati</taxon>
        <taxon>Methanobacteriota</taxon>
        <taxon>Stenosarchaea group</taxon>
        <taxon>Halobacteria</taxon>
        <taxon>Halobacteriales</taxon>
        <taxon>Haloferacaceae</taxon>
        <taxon>Candidatus Halobonum</taxon>
    </lineage>
</organism>
<evidence type="ECO:0000259" key="2">
    <source>
        <dbReference type="Pfam" id="PF12158"/>
    </source>
</evidence>
<dbReference type="RefSeq" id="WP_023395693.1">
    <property type="nucleotide sequence ID" value="NZ_ASGZ01000062.1"/>
</dbReference>
<protein>
    <recommendedName>
        <fullName evidence="2">DUF3592 domain-containing protein</fullName>
    </recommendedName>
</protein>
<proteinExistence type="predicted"/>
<dbReference type="Proteomes" id="UP000017840">
    <property type="component" value="Unassembled WGS sequence"/>
</dbReference>
<comment type="caution">
    <text evidence="3">The sequence shown here is derived from an EMBL/GenBank/DDBJ whole genome shotgun (WGS) entry which is preliminary data.</text>
</comment>
<feature type="transmembrane region" description="Helical" evidence="1">
    <location>
        <begin position="12"/>
        <end position="30"/>
    </location>
</feature>
<dbReference type="eggNOG" id="arCOG08111">
    <property type="taxonomic scope" value="Archaea"/>
</dbReference>
<accession>V4HH40</accession>
<dbReference type="EMBL" id="ASGZ01000062">
    <property type="protein sequence ID" value="ESP87169.1"/>
    <property type="molecule type" value="Genomic_DNA"/>
</dbReference>
<dbReference type="Pfam" id="PF12158">
    <property type="entry name" value="DUF3592"/>
    <property type="match status" value="1"/>
</dbReference>
<feature type="domain" description="DUF3592" evidence="2">
    <location>
        <begin position="46"/>
        <end position="131"/>
    </location>
</feature>
<evidence type="ECO:0000313" key="3">
    <source>
        <dbReference type="EMBL" id="ESP87169.1"/>
    </source>
</evidence>
<keyword evidence="1" id="KW-0812">Transmembrane</keyword>
<keyword evidence="1" id="KW-1133">Transmembrane helix</keyword>